<dbReference type="InterPro" id="IPR014044">
    <property type="entry name" value="CAP_dom"/>
</dbReference>
<name>A0AAV2IUT9_LYMST</name>
<sequence>MMKMRWDDTLERFAQDWASGCRHGVRSESQRSGVGEYVVVGENIYVTTEEDELPVAAVSSWIAEKDNYDYEGNECRGACGFYQAVVWAETRFLGCGLKYCPNLQGSPSPGYYVVCDYGPAADPGDRRPFKKGDPCLDCPEDARDCVHELCYDQSTWSPGENLATRLTVNCITVAVSFLIKVQITFV</sequence>
<feature type="domain" description="SCP" evidence="1">
    <location>
        <begin position="1"/>
        <end position="124"/>
    </location>
</feature>
<evidence type="ECO:0000313" key="2">
    <source>
        <dbReference type="EMBL" id="CAL1548659.1"/>
    </source>
</evidence>
<reference evidence="2 3" key="1">
    <citation type="submission" date="2024-04" db="EMBL/GenBank/DDBJ databases">
        <authorList>
            <consortium name="Genoscope - CEA"/>
            <person name="William W."/>
        </authorList>
    </citation>
    <scope>NUCLEOTIDE SEQUENCE [LARGE SCALE GENOMIC DNA]</scope>
</reference>
<dbReference type="SMART" id="SM00198">
    <property type="entry name" value="SCP"/>
    <property type="match status" value="1"/>
</dbReference>
<dbReference type="InterPro" id="IPR001283">
    <property type="entry name" value="CRISP-related"/>
</dbReference>
<protein>
    <recommendedName>
        <fullName evidence="1">SCP domain-containing protein</fullName>
    </recommendedName>
</protein>
<dbReference type="Gene3D" id="3.40.33.10">
    <property type="entry name" value="CAP"/>
    <property type="match status" value="1"/>
</dbReference>
<dbReference type="PANTHER" id="PTHR10334">
    <property type="entry name" value="CYSTEINE-RICH SECRETORY PROTEIN-RELATED"/>
    <property type="match status" value="1"/>
</dbReference>
<dbReference type="EMBL" id="CAXITT010001541">
    <property type="protein sequence ID" value="CAL1548659.1"/>
    <property type="molecule type" value="Genomic_DNA"/>
</dbReference>
<dbReference type="Pfam" id="PF00188">
    <property type="entry name" value="CAP"/>
    <property type="match status" value="1"/>
</dbReference>
<evidence type="ECO:0000313" key="3">
    <source>
        <dbReference type="Proteomes" id="UP001497497"/>
    </source>
</evidence>
<dbReference type="AlphaFoldDB" id="A0AAV2IUT9"/>
<accession>A0AAV2IUT9</accession>
<comment type="caution">
    <text evidence="2">The sequence shown here is derived from an EMBL/GenBank/DDBJ whole genome shotgun (WGS) entry which is preliminary data.</text>
</comment>
<dbReference type="SUPFAM" id="SSF55797">
    <property type="entry name" value="PR-1-like"/>
    <property type="match status" value="1"/>
</dbReference>
<dbReference type="PRINTS" id="PR00838">
    <property type="entry name" value="V5ALLERGEN"/>
</dbReference>
<dbReference type="Proteomes" id="UP001497497">
    <property type="component" value="Unassembled WGS sequence"/>
</dbReference>
<dbReference type="PRINTS" id="PR00837">
    <property type="entry name" value="V5TPXLIKE"/>
</dbReference>
<proteinExistence type="predicted"/>
<evidence type="ECO:0000259" key="1">
    <source>
        <dbReference type="SMART" id="SM00198"/>
    </source>
</evidence>
<dbReference type="InterPro" id="IPR002413">
    <property type="entry name" value="V5_allergen-like"/>
</dbReference>
<organism evidence="2 3">
    <name type="scientific">Lymnaea stagnalis</name>
    <name type="common">Great pond snail</name>
    <name type="synonym">Helix stagnalis</name>
    <dbReference type="NCBI Taxonomy" id="6523"/>
    <lineage>
        <taxon>Eukaryota</taxon>
        <taxon>Metazoa</taxon>
        <taxon>Spiralia</taxon>
        <taxon>Lophotrochozoa</taxon>
        <taxon>Mollusca</taxon>
        <taxon>Gastropoda</taxon>
        <taxon>Heterobranchia</taxon>
        <taxon>Euthyneura</taxon>
        <taxon>Panpulmonata</taxon>
        <taxon>Hygrophila</taxon>
        <taxon>Lymnaeoidea</taxon>
        <taxon>Lymnaeidae</taxon>
        <taxon>Lymnaea</taxon>
    </lineage>
</organism>
<dbReference type="InterPro" id="IPR035940">
    <property type="entry name" value="CAP_sf"/>
</dbReference>
<gene>
    <name evidence="2" type="ORF">GSLYS_00021976001</name>
</gene>
<keyword evidence="3" id="KW-1185">Reference proteome</keyword>